<proteinExistence type="predicted"/>
<dbReference type="HOGENOM" id="CLU_084128_0_0_7"/>
<name>Q7MSP4_WOLSU</name>
<accession>Q7MSP4</accession>
<dbReference type="KEGG" id="wsu:WS0251"/>
<dbReference type="InterPro" id="IPR036514">
    <property type="entry name" value="SGNH_hydro_sf"/>
</dbReference>
<organism evidence="2">
    <name type="scientific">Wolinella succinogenes (strain ATCC 29543 / DSM 1740 / CCUG 13145 / JCM 31913 / LMG 7466 / NCTC 11488 / FDC 602W)</name>
    <name type="common">Vibrio succinogenes</name>
    <dbReference type="NCBI Taxonomy" id="273121"/>
    <lineage>
        <taxon>Bacteria</taxon>
        <taxon>Pseudomonadati</taxon>
        <taxon>Campylobacterota</taxon>
        <taxon>Epsilonproteobacteria</taxon>
        <taxon>Campylobacterales</taxon>
        <taxon>Helicobacteraceae</taxon>
        <taxon>Wolinella</taxon>
    </lineage>
</organism>
<gene>
    <name evidence="1" type="ordered locus">WS0251</name>
</gene>
<dbReference type="Proteomes" id="UP000000422">
    <property type="component" value="Chromosome"/>
</dbReference>
<dbReference type="RefSeq" id="WP_011138207.1">
    <property type="nucleotide sequence ID" value="NC_005090.1"/>
</dbReference>
<evidence type="ECO:0000313" key="1">
    <source>
        <dbReference type="EMBL" id="CAE09406.1"/>
    </source>
</evidence>
<keyword evidence="2" id="KW-1185">Reference proteome</keyword>
<reference evidence="1 2" key="1">
    <citation type="journal article" date="2003" name="Proc. Natl. Acad. Sci. U.S.A.">
        <title>Complete genome sequence and analysis of Wolinella succinogenes.</title>
        <authorList>
            <person name="Baar C."/>
            <person name="Eppinger M."/>
            <person name="Raddatz G."/>
            <person name="Simon JM."/>
            <person name="Lanz C."/>
            <person name="Klimmek O."/>
            <person name="Nandakumar R."/>
            <person name="Gross R."/>
            <person name="Rosinus A."/>
            <person name="Keller H."/>
            <person name="Jagtap P."/>
            <person name="Linke B."/>
            <person name="Meyer F."/>
            <person name="Lederer H."/>
            <person name="Schuster S.C."/>
        </authorList>
    </citation>
    <scope>NUCLEOTIDE SEQUENCE [LARGE SCALE GENOMIC DNA]</scope>
    <source>
        <strain evidence="2">ATCC 29543 / DSM 1740 / CCUG 13145 / JCM 31913 / LMG 7466 / NCTC 11488 / FDC 602W</strain>
    </source>
</reference>
<dbReference type="eggNOG" id="COG2755">
    <property type="taxonomic scope" value="Bacteria"/>
</dbReference>
<sequence>MKTLAKWKKSLRKIYQRVQCRLFRGEKILVLSDSHGGVFEYIHDHFLLTPHLINCEIVGGATAYGLSKENSTTKSFSKFTSALKRFSDYNTIIVLLGEVDCSFVLWNKAIQKGGGVEEQIVDALRGYRKLLEYLQREKGKRVFIAGAPLPTIKDHQRELQELELRRQVKATQRERTELVLKLNKRLETLALEFSFGYFDITQETYDFSSGTIKEEFLIKDRIDHHQSQEATAPFWREKILLNCIEK</sequence>
<dbReference type="GO" id="GO:0016788">
    <property type="term" value="F:hydrolase activity, acting on ester bonds"/>
    <property type="evidence" value="ECO:0007669"/>
    <property type="project" value="UniProtKB-ARBA"/>
</dbReference>
<dbReference type="Gene3D" id="3.40.50.1110">
    <property type="entry name" value="SGNH hydrolase"/>
    <property type="match status" value="1"/>
</dbReference>
<dbReference type="AlphaFoldDB" id="Q7MSP4"/>
<evidence type="ECO:0000313" key="2">
    <source>
        <dbReference type="Proteomes" id="UP000000422"/>
    </source>
</evidence>
<evidence type="ECO:0008006" key="3">
    <source>
        <dbReference type="Google" id="ProtNLM"/>
    </source>
</evidence>
<protein>
    <recommendedName>
        <fullName evidence="3">SGNH hydrolase-type esterase domain-containing protein</fullName>
    </recommendedName>
</protein>
<dbReference type="EMBL" id="BX571657">
    <property type="protein sequence ID" value="CAE09406.1"/>
    <property type="molecule type" value="Genomic_DNA"/>
</dbReference>
<dbReference type="STRING" id="273121.WS0251"/>